<evidence type="ECO:0000313" key="3">
    <source>
        <dbReference type="Proteomes" id="UP001241988"/>
    </source>
</evidence>
<reference evidence="2 3" key="1">
    <citation type="submission" date="2023-07" db="EMBL/GenBank/DDBJ databases">
        <title>Genomic Encyclopedia of Type Strains, Phase IV (KMG-IV): sequencing the most valuable type-strain genomes for metagenomic binning, comparative biology and taxonomic classification.</title>
        <authorList>
            <person name="Goeker M."/>
        </authorList>
    </citation>
    <scope>NUCLEOTIDE SEQUENCE [LARGE SCALE GENOMIC DNA]</scope>
    <source>
        <strain evidence="2 3">DSM 16419</strain>
    </source>
</reference>
<dbReference type="Proteomes" id="UP001241988">
    <property type="component" value="Unassembled WGS sequence"/>
</dbReference>
<sequence length="197" mass="22152">MKNEDIFILPANYKVVRKVNLSKDKHINLVIQLCFIVIAGILMGLAFWIGFPLSNSMDLLPSLLVTVILILMYMSLHELTHAFFIKFFSGRLPSFRIRFPFLSIGSEAYFNRKKFIIIALAPALVWGITLAALLFVVPSQIFFSVYILFIVNFAGSAGDYVQSYIALKAPTATLFQDNGIETTIYMLADNKKNPGTN</sequence>
<keyword evidence="3" id="KW-1185">Reference proteome</keyword>
<feature type="transmembrane region" description="Helical" evidence="1">
    <location>
        <begin position="115"/>
        <end position="135"/>
    </location>
</feature>
<gene>
    <name evidence="2" type="ORF">QOZ98_001829</name>
</gene>
<protein>
    <submittedName>
        <fullName evidence="2">Fatty acid desaturase</fullName>
    </submittedName>
</protein>
<proteinExistence type="predicted"/>
<keyword evidence="1" id="KW-0812">Transmembrane</keyword>
<accession>A0ABU0GUI2</accession>
<organism evidence="2 3">
    <name type="scientific">Planomicrobium stackebrandtii</name>
    <dbReference type="NCBI Taxonomy" id="253160"/>
    <lineage>
        <taxon>Bacteria</taxon>
        <taxon>Bacillati</taxon>
        <taxon>Bacillota</taxon>
        <taxon>Bacilli</taxon>
        <taxon>Bacillales</taxon>
        <taxon>Caryophanaceae</taxon>
        <taxon>Planomicrobium</taxon>
    </lineage>
</organism>
<keyword evidence="1" id="KW-1133">Transmembrane helix</keyword>
<feature type="transmembrane region" description="Helical" evidence="1">
    <location>
        <begin position="63"/>
        <end position="88"/>
    </location>
</feature>
<feature type="transmembrane region" description="Helical" evidence="1">
    <location>
        <begin position="27"/>
        <end position="51"/>
    </location>
</feature>
<comment type="caution">
    <text evidence="2">The sequence shown here is derived from an EMBL/GenBank/DDBJ whole genome shotgun (WGS) entry which is preliminary data.</text>
</comment>
<dbReference type="Pfam" id="PF11667">
    <property type="entry name" value="DUF3267"/>
    <property type="match status" value="1"/>
</dbReference>
<feature type="transmembrane region" description="Helical" evidence="1">
    <location>
        <begin position="141"/>
        <end position="161"/>
    </location>
</feature>
<dbReference type="InterPro" id="IPR021683">
    <property type="entry name" value="DUF3267"/>
</dbReference>
<evidence type="ECO:0000313" key="2">
    <source>
        <dbReference type="EMBL" id="MDQ0429002.1"/>
    </source>
</evidence>
<dbReference type="RefSeq" id="WP_308787144.1">
    <property type="nucleotide sequence ID" value="NZ_JAUSWB010000004.1"/>
</dbReference>
<name>A0ABU0GUI2_9BACL</name>
<dbReference type="EMBL" id="JAUSWB010000004">
    <property type="protein sequence ID" value="MDQ0429002.1"/>
    <property type="molecule type" value="Genomic_DNA"/>
</dbReference>
<keyword evidence="1" id="KW-0472">Membrane</keyword>
<evidence type="ECO:0000256" key="1">
    <source>
        <dbReference type="SAM" id="Phobius"/>
    </source>
</evidence>